<gene>
    <name evidence="9" type="primary">mreD</name>
    <name evidence="9" type="ORF">ACFQGU_14565</name>
</gene>
<comment type="subcellular location">
    <subcellularLocation>
        <location evidence="1">Cell membrane</location>
        <topology evidence="1">Multi-pass membrane protein</topology>
    </subcellularLocation>
</comment>
<feature type="transmembrane region" description="Helical" evidence="8">
    <location>
        <begin position="99"/>
        <end position="124"/>
    </location>
</feature>
<keyword evidence="7 8" id="KW-0472">Membrane</keyword>
<dbReference type="NCBIfam" id="TIGR03426">
    <property type="entry name" value="shape_MreD"/>
    <property type="match status" value="1"/>
</dbReference>
<evidence type="ECO:0000256" key="5">
    <source>
        <dbReference type="ARBA" id="ARBA00022960"/>
    </source>
</evidence>
<keyword evidence="4 8" id="KW-0812">Transmembrane</keyword>
<evidence type="ECO:0000256" key="8">
    <source>
        <dbReference type="SAM" id="Phobius"/>
    </source>
</evidence>
<comment type="similarity">
    <text evidence="2">Belongs to the MreD family.</text>
</comment>
<sequence length="174" mass="17789">MSWLRAGLMAVLLLTAVLLQLTVLPLFGLPGATPDIVAVTVIGLGFVGGPVRGTVAGFSAGLLLDLLPPADGLLGLSAVVLVVVGYLAGLLGQTERSPLAAVGLTGLLTGGIVLGFALVGGVVADPRVSWERVPGLLLTQVAYAVVLAPFVLALVTWLWRKVDPPPPRYDVGRA</sequence>
<evidence type="ECO:0000256" key="4">
    <source>
        <dbReference type="ARBA" id="ARBA00022692"/>
    </source>
</evidence>
<evidence type="ECO:0000313" key="10">
    <source>
        <dbReference type="Proteomes" id="UP001596138"/>
    </source>
</evidence>
<feature type="transmembrane region" description="Helical" evidence="8">
    <location>
        <begin position="72"/>
        <end position="92"/>
    </location>
</feature>
<feature type="transmembrane region" description="Helical" evidence="8">
    <location>
        <begin position="136"/>
        <end position="159"/>
    </location>
</feature>
<reference evidence="10" key="1">
    <citation type="journal article" date="2019" name="Int. J. Syst. Evol. Microbiol.">
        <title>The Global Catalogue of Microorganisms (GCM) 10K type strain sequencing project: providing services to taxonomists for standard genome sequencing and annotation.</title>
        <authorList>
            <consortium name="The Broad Institute Genomics Platform"/>
            <consortium name="The Broad Institute Genome Sequencing Center for Infectious Disease"/>
            <person name="Wu L."/>
            <person name="Ma J."/>
        </authorList>
    </citation>
    <scope>NUCLEOTIDE SEQUENCE [LARGE SCALE GENOMIC DNA]</scope>
    <source>
        <strain evidence="10">CGMCC 4.7317</strain>
    </source>
</reference>
<organism evidence="9 10">
    <name type="scientific">Longivirga aurantiaca</name>
    <dbReference type="NCBI Taxonomy" id="1837743"/>
    <lineage>
        <taxon>Bacteria</taxon>
        <taxon>Bacillati</taxon>
        <taxon>Actinomycetota</taxon>
        <taxon>Actinomycetes</taxon>
        <taxon>Sporichthyales</taxon>
        <taxon>Sporichthyaceae</taxon>
        <taxon>Longivirga</taxon>
    </lineage>
</organism>
<feature type="transmembrane region" description="Helical" evidence="8">
    <location>
        <begin position="6"/>
        <end position="29"/>
    </location>
</feature>
<keyword evidence="10" id="KW-1185">Reference proteome</keyword>
<evidence type="ECO:0000256" key="2">
    <source>
        <dbReference type="ARBA" id="ARBA00007776"/>
    </source>
</evidence>
<dbReference type="InterPro" id="IPR007227">
    <property type="entry name" value="Cell_shape_determining_MreD"/>
</dbReference>
<evidence type="ECO:0000256" key="6">
    <source>
        <dbReference type="ARBA" id="ARBA00022989"/>
    </source>
</evidence>
<evidence type="ECO:0000256" key="3">
    <source>
        <dbReference type="ARBA" id="ARBA00022475"/>
    </source>
</evidence>
<protein>
    <submittedName>
        <fullName evidence="9">Rod shape-determining protein MreD</fullName>
    </submittedName>
</protein>
<dbReference type="RefSeq" id="WP_386767887.1">
    <property type="nucleotide sequence ID" value="NZ_JBHSTI010000008.1"/>
</dbReference>
<keyword evidence="5" id="KW-0133">Cell shape</keyword>
<evidence type="ECO:0000313" key="9">
    <source>
        <dbReference type="EMBL" id="MFC6239105.1"/>
    </source>
</evidence>
<keyword evidence="6 8" id="KW-1133">Transmembrane helix</keyword>
<evidence type="ECO:0000256" key="7">
    <source>
        <dbReference type="ARBA" id="ARBA00023136"/>
    </source>
</evidence>
<dbReference type="Proteomes" id="UP001596138">
    <property type="component" value="Unassembled WGS sequence"/>
</dbReference>
<comment type="caution">
    <text evidence="9">The sequence shown here is derived from an EMBL/GenBank/DDBJ whole genome shotgun (WGS) entry which is preliminary data.</text>
</comment>
<evidence type="ECO:0000256" key="1">
    <source>
        <dbReference type="ARBA" id="ARBA00004651"/>
    </source>
</evidence>
<keyword evidence="3" id="KW-1003">Cell membrane</keyword>
<name>A0ABW1T490_9ACTN</name>
<accession>A0ABW1T490</accession>
<proteinExistence type="inferred from homology"/>
<feature type="transmembrane region" description="Helical" evidence="8">
    <location>
        <begin position="36"/>
        <end position="60"/>
    </location>
</feature>
<dbReference type="EMBL" id="JBHSTI010000008">
    <property type="protein sequence ID" value="MFC6239105.1"/>
    <property type="molecule type" value="Genomic_DNA"/>
</dbReference>